<evidence type="ECO:0000256" key="1">
    <source>
        <dbReference type="ARBA" id="ARBA00001452"/>
    </source>
</evidence>
<comment type="catalytic activity">
    <reaction evidence="1 10">
        <text>Random hydrolysis of (1-&gt;6)-alpha-D-mannosidic linkages in unbranched (1-&gt;6)-mannans.</text>
        <dbReference type="EC" id="3.2.1.101"/>
    </reaction>
</comment>
<dbReference type="OMA" id="QQSFKGY"/>
<dbReference type="InParanoid" id="A0A161TQZ8"/>
<dbReference type="EMBL" id="KV407455">
    <property type="protein sequence ID" value="KZF24826.1"/>
    <property type="molecule type" value="Genomic_DNA"/>
</dbReference>
<comment type="similarity">
    <text evidence="3 10">Belongs to the glycosyl hydrolase 76 family.</text>
</comment>
<evidence type="ECO:0000313" key="12">
    <source>
        <dbReference type="EMBL" id="KZF24826.1"/>
    </source>
</evidence>
<dbReference type="InterPro" id="IPR005198">
    <property type="entry name" value="Glyco_hydro_76"/>
</dbReference>
<evidence type="ECO:0000256" key="8">
    <source>
        <dbReference type="ARBA" id="ARBA00023180"/>
    </source>
</evidence>
<dbReference type="FunCoup" id="A0A161TQZ8">
    <property type="interactions" value="7"/>
</dbReference>
<organism evidence="12 13">
    <name type="scientific">Xylona heveae (strain CBS 132557 / TC161)</name>
    <dbReference type="NCBI Taxonomy" id="1328760"/>
    <lineage>
        <taxon>Eukaryota</taxon>
        <taxon>Fungi</taxon>
        <taxon>Dikarya</taxon>
        <taxon>Ascomycota</taxon>
        <taxon>Pezizomycotina</taxon>
        <taxon>Xylonomycetes</taxon>
        <taxon>Xylonales</taxon>
        <taxon>Xylonaceae</taxon>
        <taxon>Xylona</taxon>
    </lineage>
</organism>
<dbReference type="InterPro" id="IPR014480">
    <property type="entry name" value="Mannan-1_6-alpha_mannosidase"/>
</dbReference>
<dbReference type="Proteomes" id="UP000076632">
    <property type="component" value="Unassembled WGS sequence"/>
</dbReference>
<evidence type="ECO:0000256" key="10">
    <source>
        <dbReference type="PIRNR" id="PIRNR016302"/>
    </source>
</evidence>
<dbReference type="PANTHER" id="PTHR12145:SF36">
    <property type="entry name" value="MANNAN ENDO-1,6-ALPHA-MANNOSIDASE DCW1"/>
    <property type="match status" value="1"/>
</dbReference>
<keyword evidence="7" id="KW-0472">Membrane</keyword>
<accession>A0A161TQZ8</accession>
<feature type="region of interest" description="Disordered" evidence="11">
    <location>
        <begin position="375"/>
        <end position="407"/>
    </location>
</feature>
<dbReference type="RefSeq" id="XP_018190381.1">
    <property type="nucleotide sequence ID" value="XM_018334682.1"/>
</dbReference>
<dbReference type="AlphaFoldDB" id="A0A161TQZ8"/>
<keyword evidence="13" id="KW-1185">Reference proteome</keyword>
<proteinExistence type="inferred from homology"/>
<evidence type="ECO:0000313" key="13">
    <source>
        <dbReference type="Proteomes" id="UP000076632"/>
    </source>
</evidence>
<dbReference type="PANTHER" id="PTHR12145">
    <property type="entry name" value="MANNAN ENDO-1,6-ALPHA-MANNOSIDASE DCW1"/>
    <property type="match status" value="1"/>
</dbReference>
<evidence type="ECO:0000256" key="3">
    <source>
        <dbReference type="ARBA" id="ARBA00009699"/>
    </source>
</evidence>
<gene>
    <name evidence="12" type="ORF">L228DRAFT_265339</name>
</gene>
<dbReference type="PIRSF" id="PIRSF016302">
    <property type="entry name" value="Man_a_manosd"/>
    <property type="match status" value="1"/>
</dbReference>
<reference evidence="12 13" key="1">
    <citation type="journal article" date="2016" name="Fungal Biol.">
        <title>The genome of Xylona heveae provides a window into fungal endophytism.</title>
        <authorList>
            <person name="Gazis R."/>
            <person name="Kuo A."/>
            <person name="Riley R."/>
            <person name="LaButti K."/>
            <person name="Lipzen A."/>
            <person name="Lin J."/>
            <person name="Amirebrahimi M."/>
            <person name="Hesse C.N."/>
            <person name="Spatafora J.W."/>
            <person name="Henrissat B."/>
            <person name="Hainaut M."/>
            <person name="Grigoriev I.V."/>
            <person name="Hibbett D.S."/>
        </authorList>
    </citation>
    <scope>NUCLEOTIDE SEQUENCE [LARGE SCALE GENOMIC DNA]</scope>
    <source>
        <strain evidence="12 13">TC161</strain>
    </source>
</reference>
<evidence type="ECO:0000256" key="11">
    <source>
        <dbReference type="SAM" id="MobiDB-lite"/>
    </source>
</evidence>
<dbReference type="Pfam" id="PF03663">
    <property type="entry name" value="Glyco_hydro_76"/>
    <property type="match status" value="1"/>
</dbReference>
<sequence length="434" mass="47591">MEADRDVAESIKSAASTVAYGMMKYYTGNHTGDVPGNLPAPYYWWEAGAAFGAMIDYYYYTGDTTYNDVTTQAMLWQMGPNHDYMTQNQSKTEGNDDQGFWAMSAMAAAEHKFPDPPDGQPGWLALAQGVFNSQAVRWDNESCDGGLRWQIFVFNNGYNYKNTISNGCFFNLAARLARYTGNNTYSEWAEKEWDWSSKVGLISKTYQLFDGTDSSIDCIHVDMMQWSYNAGVYLLGAAAMYNLTGEDRWKERVDGILNATNIFFAEDPPNVMYEVACEPKGTCNTDQRSFKAFLSRWMTATTKMAPWTYDYVMTRIRASAQAAAAQCSGGTDGVTCGLKWTEGSKWDGRYGVGEQMAALEVIQSCLASRVVGPVNSTDGTSKGDPSAGSGDNGGNYSPTGEKDDPVTSGDKAGAALLTTVVLIGVISCTIWMVL</sequence>
<protein>
    <recommendedName>
        <fullName evidence="4 10">Mannan endo-1,6-alpha-mannosidase</fullName>
        <ecNumber evidence="4 10">3.2.1.101</ecNumber>
    </recommendedName>
</protein>
<keyword evidence="9 10" id="KW-0326">Glycosidase</keyword>
<dbReference type="Gene3D" id="1.50.10.20">
    <property type="match status" value="1"/>
</dbReference>
<evidence type="ECO:0000256" key="9">
    <source>
        <dbReference type="ARBA" id="ARBA00023295"/>
    </source>
</evidence>
<dbReference type="GO" id="GO:0016052">
    <property type="term" value="P:carbohydrate catabolic process"/>
    <property type="evidence" value="ECO:0007669"/>
    <property type="project" value="InterPro"/>
</dbReference>
<dbReference type="STRING" id="1328760.A0A161TQZ8"/>
<keyword evidence="5" id="KW-0732">Signal</keyword>
<name>A0A161TQZ8_XYLHT</name>
<dbReference type="SUPFAM" id="SSF48208">
    <property type="entry name" value="Six-hairpin glycosidases"/>
    <property type="match status" value="1"/>
</dbReference>
<dbReference type="InterPro" id="IPR008928">
    <property type="entry name" value="6-hairpin_glycosidase_sf"/>
</dbReference>
<comment type="subcellular location">
    <subcellularLocation>
        <location evidence="2">Endomembrane system</location>
    </subcellularLocation>
</comment>
<dbReference type="FunFam" id="1.50.10.20:FF:000006">
    <property type="entry name" value="Mannan endo-1,6-alpha-mannosidase"/>
    <property type="match status" value="1"/>
</dbReference>
<dbReference type="GO" id="GO:0012505">
    <property type="term" value="C:endomembrane system"/>
    <property type="evidence" value="ECO:0007669"/>
    <property type="project" value="UniProtKB-SubCell"/>
</dbReference>
<evidence type="ECO:0000256" key="5">
    <source>
        <dbReference type="ARBA" id="ARBA00022729"/>
    </source>
</evidence>
<evidence type="ECO:0000256" key="2">
    <source>
        <dbReference type="ARBA" id="ARBA00004308"/>
    </source>
</evidence>
<keyword evidence="6 10" id="KW-0378">Hydrolase</keyword>
<dbReference type="OrthoDB" id="4187847at2759"/>
<keyword evidence="8" id="KW-0325">Glycoprotein</keyword>
<evidence type="ECO:0000256" key="6">
    <source>
        <dbReference type="ARBA" id="ARBA00022801"/>
    </source>
</evidence>
<dbReference type="GeneID" id="28899819"/>
<dbReference type="GO" id="GO:0008496">
    <property type="term" value="F:mannan endo-1,6-alpha-mannosidase activity"/>
    <property type="evidence" value="ECO:0007669"/>
    <property type="project" value="UniProtKB-UniRule"/>
</dbReference>
<evidence type="ECO:0000256" key="4">
    <source>
        <dbReference type="ARBA" id="ARBA00012350"/>
    </source>
</evidence>
<dbReference type="GO" id="GO:0009272">
    <property type="term" value="P:fungal-type cell wall biogenesis"/>
    <property type="evidence" value="ECO:0007669"/>
    <property type="project" value="TreeGrafter"/>
</dbReference>
<dbReference type="EC" id="3.2.1.101" evidence="4 10"/>
<evidence type="ECO:0000256" key="7">
    <source>
        <dbReference type="ARBA" id="ARBA00023136"/>
    </source>
</evidence>